<dbReference type="OrthoDB" id="9809994at2"/>
<evidence type="ECO:0000313" key="7">
    <source>
        <dbReference type="Proteomes" id="UP000001880"/>
    </source>
</evidence>
<dbReference type="InterPro" id="IPR050109">
    <property type="entry name" value="HTH-type_TetR-like_transc_reg"/>
</dbReference>
<dbReference type="RefSeq" id="WP_012825309.1">
    <property type="nucleotide sequence ID" value="NC_013440.1"/>
</dbReference>
<dbReference type="GO" id="GO:0003700">
    <property type="term" value="F:DNA-binding transcription factor activity"/>
    <property type="evidence" value="ECO:0007669"/>
    <property type="project" value="TreeGrafter"/>
</dbReference>
<dbReference type="STRING" id="502025.Hoch_0040"/>
<evidence type="ECO:0000256" key="1">
    <source>
        <dbReference type="ARBA" id="ARBA00023015"/>
    </source>
</evidence>
<evidence type="ECO:0000256" key="4">
    <source>
        <dbReference type="PROSITE-ProRule" id="PRU00335"/>
    </source>
</evidence>
<dbReference type="PANTHER" id="PTHR30055">
    <property type="entry name" value="HTH-TYPE TRANSCRIPTIONAL REGULATOR RUTR"/>
    <property type="match status" value="1"/>
</dbReference>
<dbReference type="InterPro" id="IPR001647">
    <property type="entry name" value="HTH_TetR"/>
</dbReference>
<dbReference type="InterPro" id="IPR041483">
    <property type="entry name" value="TetR_C_34"/>
</dbReference>
<proteinExistence type="predicted"/>
<sequence length="225" mass="25050">MTLTKQRARGRAEKAQRRQDILTAARALLDERRFNEIKMIDVARAAELAKGTVFSYFPTKEALFLELLEQLLAEWLDALVSAFDSAGAEHGDNRWSGERVARLFADTLATREPFIQLLTLLTSVLEQNVDLARVSAFKRRLGTLLMPAGERIEQRLDFVPAGAGATLLMRLYAIVVGLRQLCDPGEVAARALEEPELAPLGFDFERELMAMLTAYLRGLESATVA</sequence>
<dbReference type="EMBL" id="CP001804">
    <property type="protein sequence ID" value="ACY12682.1"/>
    <property type="molecule type" value="Genomic_DNA"/>
</dbReference>
<dbReference type="KEGG" id="hoh:Hoch_0040"/>
<dbReference type="PANTHER" id="PTHR30055:SF234">
    <property type="entry name" value="HTH-TYPE TRANSCRIPTIONAL REGULATOR BETI"/>
    <property type="match status" value="1"/>
</dbReference>
<protein>
    <submittedName>
        <fullName evidence="6">Transcriptional regulator, TetR family</fullName>
    </submittedName>
</protein>
<dbReference type="Proteomes" id="UP000001880">
    <property type="component" value="Chromosome"/>
</dbReference>
<evidence type="ECO:0000256" key="2">
    <source>
        <dbReference type="ARBA" id="ARBA00023125"/>
    </source>
</evidence>
<reference evidence="6 7" key="1">
    <citation type="journal article" date="2010" name="Stand. Genomic Sci.">
        <title>Complete genome sequence of Haliangium ochraceum type strain (SMP-2).</title>
        <authorList>
            <consortium name="US DOE Joint Genome Institute (JGI-PGF)"/>
            <person name="Ivanova N."/>
            <person name="Daum C."/>
            <person name="Lang E."/>
            <person name="Abt B."/>
            <person name="Kopitz M."/>
            <person name="Saunders E."/>
            <person name="Lapidus A."/>
            <person name="Lucas S."/>
            <person name="Glavina Del Rio T."/>
            <person name="Nolan M."/>
            <person name="Tice H."/>
            <person name="Copeland A."/>
            <person name="Cheng J.F."/>
            <person name="Chen F."/>
            <person name="Bruce D."/>
            <person name="Goodwin L."/>
            <person name="Pitluck S."/>
            <person name="Mavromatis K."/>
            <person name="Pati A."/>
            <person name="Mikhailova N."/>
            <person name="Chen A."/>
            <person name="Palaniappan K."/>
            <person name="Land M."/>
            <person name="Hauser L."/>
            <person name="Chang Y.J."/>
            <person name="Jeffries C.D."/>
            <person name="Detter J.C."/>
            <person name="Brettin T."/>
            <person name="Rohde M."/>
            <person name="Goker M."/>
            <person name="Bristow J."/>
            <person name="Markowitz V."/>
            <person name="Eisen J.A."/>
            <person name="Hugenholtz P."/>
            <person name="Kyrpides N.C."/>
            <person name="Klenk H.P."/>
        </authorList>
    </citation>
    <scope>NUCLEOTIDE SEQUENCE [LARGE SCALE GENOMIC DNA]</scope>
    <source>
        <strain evidence="7">DSM 14365 / CIP 107738 / JCM 11303 / AJ 13395 / SMP-2</strain>
    </source>
</reference>
<dbReference type="PRINTS" id="PR00455">
    <property type="entry name" value="HTHTETR"/>
</dbReference>
<dbReference type="Pfam" id="PF17929">
    <property type="entry name" value="TetR_C_34"/>
    <property type="match status" value="1"/>
</dbReference>
<dbReference type="HOGENOM" id="CLU_092792_0_0_7"/>
<name>D0LFP8_HALO1</name>
<feature type="domain" description="HTH tetR-type" evidence="5">
    <location>
        <begin position="15"/>
        <end position="75"/>
    </location>
</feature>
<dbReference type="InterPro" id="IPR009057">
    <property type="entry name" value="Homeodomain-like_sf"/>
</dbReference>
<dbReference type="SUPFAM" id="SSF46689">
    <property type="entry name" value="Homeodomain-like"/>
    <property type="match status" value="1"/>
</dbReference>
<keyword evidence="3" id="KW-0804">Transcription</keyword>
<evidence type="ECO:0000313" key="6">
    <source>
        <dbReference type="EMBL" id="ACY12682.1"/>
    </source>
</evidence>
<dbReference type="GO" id="GO:0000976">
    <property type="term" value="F:transcription cis-regulatory region binding"/>
    <property type="evidence" value="ECO:0007669"/>
    <property type="project" value="TreeGrafter"/>
</dbReference>
<evidence type="ECO:0000256" key="3">
    <source>
        <dbReference type="ARBA" id="ARBA00023163"/>
    </source>
</evidence>
<dbReference type="eggNOG" id="COG1309">
    <property type="taxonomic scope" value="Bacteria"/>
</dbReference>
<dbReference type="PROSITE" id="PS50977">
    <property type="entry name" value="HTH_TETR_2"/>
    <property type="match status" value="1"/>
</dbReference>
<organism evidence="6 7">
    <name type="scientific">Haliangium ochraceum (strain DSM 14365 / JCM 11303 / SMP-2)</name>
    <dbReference type="NCBI Taxonomy" id="502025"/>
    <lineage>
        <taxon>Bacteria</taxon>
        <taxon>Pseudomonadati</taxon>
        <taxon>Myxococcota</taxon>
        <taxon>Polyangia</taxon>
        <taxon>Haliangiales</taxon>
        <taxon>Kofleriaceae</taxon>
        <taxon>Haliangium</taxon>
    </lineage>
</organism>
<keyword evidence="1" id="KW-0805">Transcription regulation</keyword>
<accession>D0LFP8</accession>
<keyword evidence="2 4" id="KW-0238">DNA-binding</keyword>
<dbReference type="AlphaFoldDB" id="D0LFP8"/>
<dbReference type="Gene3D" id="1.10.357.10">
    <property type="entry name" value="Tetracycline Repressor, domain 2"/>
    <property type="match status" value="1"/>
</dbReference>
<gene>
    <name evidence="6" type="ordered locus">Hoch_0040</name>
</gene>
<feature type="DNA-binding region" description="H-T-H motif" evidence="4">
    <location>
        <begin position="38"/>
        <end position="57"/>
    </location>
</feature>
<evidence type="ECO:0000259" key="5">
    <source>
        <dbReference type="PROSITE" id="PS50977"/>
    </source>
</evidence>
<dbReference type="Pfam" id="PF00440">
    <property type="entry name" value="TetR_N"/>
    <property type="match status" value="1"/>
</dbReference>
<keyword evidence="7" id="KW-1185">Reference proteome</keyword>